<dbReference type="EMBL" id="CP003333">
    <property type="protein sequence ID" value="AFL69769.1"/>
    <property type="molecule type" value="Genomic_DNA"/>
</dbReference>
<dbReference type="AlphaFoldDB" id="I3Y0P5"/>
<proteinExistence type="predicted"/>
<name>I3Y0P5_SULBS</name>
<reference evidence="1 2" key="1">
    <citation type="submission" date="2012-06" db="EMBL/GenBank/DDBJ databases">
        <title>Complete sequence of Sulfurospirillum barnesii SES-3.</title>
        <authorList>
            <consortium name="US DOE Joint Genome Institute"/>
            <person name="Lucas S."/>
            <person name="Han J."/>
            <person name="Lapidus A."/>
            <person name="Cheng J.-F."/>
            <person name="Goodwin L."/>
            <person name="Pitluck S."/>
            <person name="Peters L."/>
            <person name="Ovchinnikova G."/>
            <person name="Lu M."/>
            <person name="Detter J.C."/>
            <person name="Han C."/>
            <person name="Tapia R."/>
            <person name="Land M."/>
            <person name="Hauser L."/>
            <person name="Kyrpides N."/>
            <person name="Ivanova N."/>
            <person name="Pagani I."/>
            <person name="Stolz J."/>
            <person name="Arkin A."/>
            <person name="Dehal P."/>
            <person name="Oremland R."/>
            <person name="Saltikov C."/>
            <person name="Basu P."/>
            <person name="Hollibaugh J."/>
            <person name="Newman D."/>
            <person name="Stolyar S."/>
            <person name="Hazen T."/>
            <person name="Woyke T."/>
        </authorList>
    </citation>
    <scope>NUCLEOTIDE SEQUENCE [LARGE SCALE GENOMIC DNA]</scope>
    <source>
        <strain evidence="2">ATCC 700032 / DSM 10660 / SES-3</strain>
    </source>
</reference>
<organism evidence="1 2">
    <name type="scientific">Sulfurospirillum barnesii (strain ATCC 700032 / DSM 10660 / SES-3)</name>
    <dbReference type="NCBI Taxonomy" id="760154"/>
    <lineage>
        <taxon>Bacteria</taxon>
        <taxon>Pseudomonadati</taxon>
        <taxon>Campylobacterota</taxon>
        <taxon>Epsilonproteobacteria</taxon>
        <taxon>Campylobacterales</taxon>
        <taxon>Sulfurospirillaceae</taxon>
        <taxon>Sulfurospirillum</taxon>
    </lineage>
</organism>
<dbReference type="RefSeq" id="WP_014770632.1">
    <property type="nucleotide sequence ID" value="NC_018002.1"/>
</dbReference>
<evidence type="ECO:0000313" key="1">
    <source>
        <dbReference type="EMBL" id="AFL69769.1"/>
    </source>
</evidence>
<dbReference type="PATRIC" id="fig|760154.4.peg.2501"/>
<accession>I3Y0P5</accession>
<dbReference type="STRING" id="760154.Sulba_2502"/>
<evidence type="ECO:0000313" key="2">
    <source>
        <dbReference type="Proteomes" id="UP000006176"/>
    </source>
</evidence>
<protein>
    <submittedName>
        <fullName evidence="1">Uncharacterized protein</fullName>
    </submittedName>
</protein>
<dbReference type="Proteomes" id="UP000006176">
    <property type="component" value="Chromosome"/>
</dbReference>
<dbReference type="HOGENOM" id="CLU_204724_0_0_7"/>
<keyword evidence="2" id="KW-1185">Reference proteome</keyword>
<dbReference type="KEGG" id="sba:Sulba_2502"/>
<gene>
    <name evidence="1" type="ordered locus">Sulba_2502</name>
</gene>
<sequence>MFKILMNGNVIDTCVTYAQAVSKAQKVKNLFCKNTFDVIVEDSRGRVLDRF</sequence>